<keyword evidence="2" id="KW-1185">Reference proteome</keyword>
<reference evidence="1 2" key="1">
    <citation type="submission" date="2024-10" db="EMBL/GenBank/DDBJ databases">
        <title>Updated reference genomes for cyclostephanoid diatoms.</title>
        <authorList>
            <person name="Roberts W.R."/>
            <person name="Alverson A.J."/>
        </authorList>
    </citation>
    <scope>NUCLEOTIDE SEQUENCE [LARGE SCALE GENOMIC DNA]</scope>
    <source>
        <strain evidence="1 2">AJA276-08</strain>
    </source>
</reference>
<accession>A0ABD3QCX0</accession>
<dbReference type="EMBL" id="JALLAZ020000333">
    <property type="protein sequence ID" value="KAL3797758.1"/>
    <property type="molecule type" value="Genomic_DNA"/>
</dbReference>
<proteinExistence type="predicted"/>
<dbReference type="AlphaFoldDB" id="A0ABD3QCX0"/>
<protein>
    <submittedName>
        <fullName evidence="1">Uncharacterized protein</fullName>
    </submittedName>
</protein>
<evidence type="ECO:0000313" key="2">
    <source>
        <dbReference type="Proteomes" id="UP001530315"/>
    </source>
</evidence>
<gene>
    <name evidence="1" type="ORF">ACHAW5_007545</name>
</gene>
<evidence type="ECO:0000313" key="1">
    <source>
        <dbReference type="EMBL" id="KAL3797758.1"/>
    </source>
</evidence>
<sequence length="202" mass="22500">MGRGRGSRQRCHVLRKQNTTARHFTHRQGGTERLYDMGGSVGCIIWLINMTMANAYRIYRALVTTRTPDRQCLKMKDLIKELTFALMQRGDPMRTKEASHSKTGIDLSRVLGWSCGKKDVFEKGSGGGEVISPEDVVRLRDIEKNAEEESLAESSKCGGEGECKGSAAGKLPRIKIEQAKRTRSYDMVMTCEECSAMMGSNV</sequence>
<name>A0ABD3QCX0_9STRA</name>
<organism evidence="1 2">
    <name type="scientific">Stephanodiscus triporus</name>
    <dbReference type="NCBI Taxonomy" id="2934178"/>
    <lineage>
        <taxon>Eukaryota</taxon>
        <taxon>Sar</taxon>
        <taxon>Stramenopiles</taxon>
        <taxon>Ochrophyta</taxon>
        <taxon>Bacillariophyta</taxon>
        <taxon>Coscinodiscophyceae</taxon>
        <taxon>Thalassiosirophycidae</taxon>
        <taxon>Stephanodiscales</taxon>
        <taxon>Stephanodiscaceae</taxon>
        <taxon>Stephanodiscus</taxon>
    </lineage>
</organism>
<comment type="caution">
    <text evidence="1">The sequence shown here is derived from an EMBL/GenBank/DDBJ whole genome shotgun (WGS) entry which is preliminary data.</text>
</comment>
<dbReference type="Proteomes" id="UP001530315">
    <property type="component" value="Unassembled WGS sequence"/>
</dbReference>